<proteinExistence type="predicted"/>
<evidence type="ECO:0000313" key="9">
    <source>
        <dbReference type="EMBL" id="MEI9407122.1"/>
    </source>
</evidence>
<keyword evidence="3" id="KW-0235">DNA replication</keyword>
<feature type="domain" description="NAD-dependent DNA ligase N-terminal" evidence="8">
    <location>
        <begin position="1"/>
        <end position="160"/>
    </location>
</feature>
<comment type="caution">
    <text evidence="9">The sequence shown here is derived from an EMBL/GenBank/DDBJ whole genome shotgun (WGS) entry which is preliminary data.</text>
</comment>
<dbReference type="SMART" id="SM00532">
    <property type="entry name" value="LIGANc"/>
    <property type="match status" value="1"/>
</dbReference>
<dbReference type="Gene3D" id="2.40.50.140">
    <property type="entry name" value="Nucleic acid-binding proteins"/>
    <property type="match status" value="1"/>
</dbReference>
<evidence type="ECO:0000256" key="5">
    <source>
        <dbReference type="ARBA" id="ARBA00023027"/>
    </source>
</evidence>
<feature type="non-terminal residue" evidence="9">
    <location>
        <position position="160"/>
    </location>
</feature>
<organism evidence="9 10">
    <name type="scientific">Mesorhizobium argentiipisi</name>
    <dbReference type="NCBI Taxonomy" id="3015175"/>
    <lineage>
        <taxon>Bacteria</taxon>
        <taxon>Pseudomonadati</taxon>
        <taxon>Pseudomonadota</taxon>
        <taxon>Alphaproteobacteria</taxon>
        <taxon>Hyphomicrobiales</taxon>
        <taxon>Phyllobacteriaceae</taxon>
        <taxon>Mesorhizobium</taxon>
    </lineage>
</organism>
<reference evidence="9 10" key="1">
    <citation type="submission" date="2022-12" db="EMBL/GenBank/DDBJ databases">
        <authorList>
            <person name="Muema E."/>
        </authorList>
    </citation>
    <scope>NUCLEOTIDE SEQUENCE [LARGE SCALE GENOMIC DNA]</scope>
    <source>
        <strain evidence="10">1330</strain>
    </source>
</reference>
<dbReference type="PROSITE" id="PS01056">
    <property type="entry name" value="DNA_LIGASE_N2"/>
    <property type="match status" value="1"/>
</dbReference>
<keyword evidence="4" id="KW-0227">DNA damage</keyword>
<evidence type="ECO:0000313" key="10">
    <source>
        <dbReference type="Proteomes" id="UP001366503"/>
    </source>
</evidence>
<dbReference type="GO" id="GO:0016874">
    <property type="term" value="F:ligase activity"/>
    <property type="evidence" value="ECO:0007669"/>
    <property type="project" value="UniProtKB-KW"/>
</dbReference>
<dbReference type="Pfam" id="PF03120">
    <property type="entry name" value="OB_DNA_ligase"/>
    <property type="match status" value="1"/>
</dbReference>
<dbReference type="InterPro" id="IPR004150">
    <property type="entry name" value="NAD_DNA_ligase_OB"/>
</dbReference>
<dbReference type="InterPro" id="IPR012340">
    <property type="entry name" value="NA-bd_OB-fold"/>
</dbReference>
<keyword evidence="10" id="KW-1185">Reference proteome</keyword>
<feature type="non-terminal residue" evidence="9">
    <location>
        <position position="1"/>
    </location>
</feature>
<gene>
    <name evidence="9" type="ORF">O7A05_34075</name>
</gene>
<accession>A0ABU8KP31</accession>
<dbReference type="SUPFAM" id="SSF56091">
    <property type="entry name" value="DNA ligase/mRNA capping enzyme, catalytic domain"/>
    <property type="match status" value="1"/>
</dbReference>
<sequence>AAGSLRQLDPSVTASRPLRFFAYAWGEVDPPFEDRQSQVLERFRRWGLPVNDRTVVCADAAAMLAHYRAIEADRAGLGYDIDGVVYKVDDLGLQKRLGFVSRSPRWALAHKFAAETAVTVLEAIDINVGRTGSLNPLARLRPVTVGGVVVSNATLHNEGY</sequence>
<evidence type="ECO:0000256" key="3">
    <source>
        <dbReference type="ARBA" id="ARBA00022705"/>
    </source>
</evidence>
<evidence type="ECO:0000259" key="8">
    <source>
        <dbReference type="SMART" id="SM00532"/>
    </source>
</evidence>
<evidence type="ECO:0000256" key="2">
    <source>
        <dbReference type="ARBA" id="ARBA00022598"/>
    </source>
</evidence>
<keyword evidence="5" id="KW-0520">NAD</keyword>
<keyword evidence="2 9" id="KW-0436">Ligase</keyword>
<dbReference type="InterPro" id="IPR033136">
    <property type="entry name" value="DNA_ligase_CS"/>
</dbReference>
<protein>
    <recommendedName>
        <fullName evidence="1">DNA ligase (NAD(+))</fullName>
        <ecNumber evidence="1">6.5.1.2</ecNumber>
    </recommendedName>
</protein>
<dbReference type="Gene3D" id="3.30.470.30">
    <property type="entry name" value="DNA ligase/mRNA capping enzyme"/>
    <property type="match status" value="1"/>
</dbReference>
<evidence type="ECO:0000256" key="6">
    <source>
        <dbReference type="ARBA" id="ARBA00023204"/>
    </source>
</evidence>
<dbReference type="Pfam" id="PF01653">
    <property type="entry name" value="DNA_ligase_aden"/>
    <property type="match status" value="1"/>
</dbReference>
<dbReference type="Proteomes" id="UP001366503">
    <property type="component" value="Unassembled WGS sequence"/>
</dbReference>
<name>A0ABU8KP31_9HYPH</name>
<dbReference type="EMBL" id="JAPYKO010000102">
    <property type="protein sequence ID" value="MEI9407122.1"/>
    <property type="molecule type" value="Genomic_DNA"/>
</dbReference>
<dbReference type="InterPro" id="IPR013840">
    <property type="entry name" value="DNAligase_N"/>
</dbReference>
<evidence type="ECO:0000256" key="1">
    <source>
        <dbReference type="ARBA" id="ARBA00012722"/>
    </source>
</evidence>
<evidence type="ECO:0000256" key="4">
    <source>
        <dbReference type="ARBA" id="ARBA00022763"/>
    </source>
</evidence>
<keyword evidence="6" id="KW-0234">DNA repair</keyword>
<dbReference type="EC" id="6.5.1.2" evidence="1"/>
<dbReference type="SUPFAM" id="SSF50249">
    <property type="entry name" value="Nucleic acid-binding proteins"/>
    <property type="match status" value="1"/>
</dbReference>
<dbReference type="InterPro" id="IPR013839">
    <property type="entry name" value="DNAligase_adenylation"/>
</dbReference>
<evidence type="ECO:0000256" key="7">
    <source>
        <dbReference type="ARBA" id="ARBA00034005"/>
    </source>
</evidence>
<comment type="catalytic activity">
    <reaction evidence="7">
        <text>NAD(+) + (deoxyribonucleotide)n-3'-hydroxyl + 5'-phospho-(deoxyribonucleotide)m = (deoxyribonucleotide)n+m + AMP + beta-nicotinamide D-nucleotide.</text>
        <dbReference type="EC" id="6.5.1.2"/>
    </reaction>
</comment>